<dbReference type="Pfam" id="PF00015">
    <property type="entry name" value="MCPsignal"/>
    <property type="match status" value="1"/>
</dbReference>
<dbReference type="STRING" id="1508404.JMA_36800"/>
<proteinExistence type="inferred from homology"/>
<dbReference type="BioCyc" id="JESP1508404:G14D9-12964-MONOMER"/>
<evidence type="ECO:0000256" key="1">
    <source>
        <dbReference type="ARBA" id="ARBA00004651"/>
    </source>
</evidence>
<organism evidence="14 15">
    <name type="scientific">Jeotgalibacillus malaysiensis</name>
    <dbReference type="NCBI Taxonomy" id="1508404"/>
    <lineage>
        <taxon>Bacteria</taxon>
        <taxon>Bacillati</taxon>
        <taxon>Bacillota</taxon>
        <taxon>Bacilli</taxon>
        <taxon>Bacillales</taxon>
        <taxon>Caryophanaceae</taxon>
        <taxon>Jeotgalibacillus</taxon>
    </lineage>
</organism>
<keyword evidence="7 11" id="KW-0472">Membrane</keyword>
<dbReference type="CDD" id="cd06225">
    <property type="entry name" value="HAMP"/>
    <property type="match status" value="1"/>
</dbReference>
<feature type="domain" description="HAMP" evidence="13">
    <location>
        <begin position="309"/>
        <end position="361"/>
    </location>
</feature>
<keyword evidence="3" id="KW-0488">Methylation</keyword>
<dbReference type="CDD" id="cd12912">
    <property type="entry name" value="PDC2_MCP_like"/>
    <property type="match status" value="1"/>
</dbReference>
<dbReference type="GO" id="GO:0006935">
    <property type="term" value="P:chemotaxis"/>
    <property type="evidence" value="ECO:0007669"/>
    <property type="project" value="UniProtKB-KW"/>
</dbReference>
<gene>
    <name evidence="14" type="ORF">JMA_36800</name>
</gene>
<dbReference type="CDD" id="cd12913">
    <property type="entry name" value="PDC1_MCP_like"/>
    <property type="match status" value="1"/>
</dbReference>
<evidence type="ECO:0000256" key="9">
    <source>
        <dbReference type="ARBA" id="ARBA00029447"/>
    </source>
</evidence>
<dbReference type="HOGENOM" id="CLU_000445_107_19_9"/>
<evidence type="ECO:0000256" key="3">
    <source>
        <dbReference type="ARBA" id="ARBA00022481"/>
    </source>
</evidence>
<evidence type="ECO:0000256" key="8">
    <source>
        <dbReference type="ARBA" id="ARBA00023224"/>
    </source>
</evidence>
<accession>A0A0B5AW97</accession>
<dbReference type="AlphaFoldDB" id="A0A0B5AW97"/>
<dbReference type="PANTHER" id="PTHR32089">
    <property type="entry name" value="METHYL-ACCEPTING CHEMOTAXIS PROTEIN MCPB"/>
    <property type="match status" value="1"/>
</dbReference>
<dbReference type="GO" id="GO:0005886">
    <property type="term" value="C:plasma membrane"/>
    <property type="evidence" value="ECO:0007669"/>
    <property type="project" value="UniProtKB-SubCell"/>
</dbReference>
<dbReference type="InterPro" id="IPR029151">
    <property type="entry name" value="Sensor-like_sf"/>
</dbReference>
<feature type="transmembrane region" description="Helical" evidence="11">
    <location>
        <begin position="285"/>
        <end position="308"/>
    </location>
</feature>
<comment type="subcellular location">
    <subcellularLocation>
        <location evidence="1">Cell membrane</location>
        <topology evidence="1">Multi-pass membrane protein</topology>
    </subcellularLocation>
</comment>
<evidence type="ECO:0000313" key="14">
    <source>
        <dbReference type="EMBL" id="AJD92997.1"/>
    </source>
</evidence>
<dbReference type="SUPFAM" id="SSF58104">
    <property type="entry name" value="Methyl-accepting chemotaxis protein (MCP) signaling domain"/>
    <property type="match status" value="1"/>
</dbReference>
<dbReference type="Proteomes" id="UP000031449">
    <property type="component" value="Chromosome"/>
</dbReference>
<dbReference type="Pfam" id="PF00672">
    <property type="entry name" value="HAMP"/>
    <property type="match status" value="1"/>
</dbReference>
<dbReference type="SUPFAM" id="SSF103190">
    <property type="entry name" value="Sensory domain-like"/>
    <property type="match status" value="1"/>
</dbReference>
<evidence type="ECO:0000256" key="10">
    <source>
        <dbReference type="PROSITE-ProRule" id="PRU00284"/>
    </source>
</evidence>
<dbReference type="SMART" id="SM00283">
    <property type="entry name" value="MA"/>
    <property type="match status" value="1"/>
</dbReference>
<evidence type="ECO:0000313" key="15">
    <source>
        <dbReference type="Proteomes" id="UP000031449"/>
    </source>
</evidence>
<evidence type="ECO:0000256" key="4">
    <source>
        <dbReference type="ARBA" id="ARBA00022500"/>
    </source>
</evidence>
<keyword evidence="2" id="KW-1003">Cell membrane</keyword>
<dbReference type="EMBL" id="CP009416">
    <property type="protein sequence ID" value="AJD92997.1"/>
    <property type="molecule type" value="Genomic_DNA"/>
</dbReference>
<keyword evidence="15" id="KW-1185">Reference proteome</keyword>
<dbReference type="GO" id="GO:0007165">
    <property type="term" value="P:signal transduction"/>
    <property type="evidence" value="ECO:0007669"/>
    <property type="project" value="UniProtKB-KW"/>
</dbReference>
<dbReference type="Gene3D" id="3.30.450.20">
    <property type="entry name" value="PAS domain"/>
    <property type="match status" value="2"/>
</dbReference>
<name>A0A0B5AW97_9BACL</name>
<dbReference type="InterPro" id="IPR003660">
    <property type="entry name" value="HAMP_dom"/>
</dbReference>
<dbReference type="KEGG" id="jeo:JMA_36800"/>
<reference evidence="14 15" key="1">
    <citation type="submission" date="2014-08" db="EMBL/GenBank/DDBJ databases">
        <title>Complete genome of a marine bacteria Jeotgalibacillus malaysiensis.</title>
        <authorList>
            <person name="Yaakop A.S."/>
            <person name="Chan K.-G."/>
            <person name="Goh K.M."/>
        </authorList>
    </citation>
    <scope>NUCLEOTIDE SEQUENCE [LARGE SCALE GENOMIC DNA]</scope>
    <source>
        <strain evidence="14 15">D5</strain>
    </source>
</reference>
<dbReference type="PANTHER" id="PTHR32089:SF114">
    <property type="entry name" value="METHYL-ACCEPTING CHEMOTAXIS PROTEIN MCPB"/>
    <property type="match status" value="1"/>
</dbReference>
<keyword evidence="6 11" id="KW-1133">Transmembrane helix</keyword>
<dbReference type="PROSITE" id="PS50885">
    <property type="entry name" value="HAMP"/>
    <property type="match status" value="1"/>
</dbReference>
<dbReference type="PROSITE" id="PS50111">
    <property type="entry name" value="CHEMOTAXIS_TRANSDUC_2"/>
    <property type="match status" value="1"/>
</dbReference>
<dbReference type="InterPro" id="IPR004089">
    <property type="entry name" value="MCPsignal_dom"/>
</dbReference>
<dbReference type="InterPro" id="IPR033479">
    <property type="entry name" value="dCache_1"/>
</dbReference>
<evidence type="ECO:0000259" key="12">
    <source>
        <dbReference type="PROSITE" id="PS50111"/>
    </source>
</evidence>
<evidence type="ECO:0000256" key="11">
    <source>
        <dbReference type="SAM" id="Phobius"/>
    </source>
</evidence>
<dbReference type="SMART" id="SM00304">
    <property type="entry name" value="HAMP"/>
    <property type="match status" value="1"/>
</dbReference>
<evidence type="ECO:0000256" key="6">
    <source>
        <dbReference type="ARBA" id="ARBA00022989"/>
    </source>
</evidence>
<comment type="similarity">
    <text evidence="9">Belongs to the methyl-accepting chemotaxis (MCP) protein family.</text>
</comment>
<evidence type="ECO:0000259" key="13">
    <source>
        <dbReference type="PROSITE" id="PS50885"/>
    </source>
</evidence>
<keyword evidence="5 11" id="KW-0812">Transmembrane</keyword>
<evidence type="ECO:0008006" key="16">
    <source>
        <dbReference type="Google" id="ProtNLM"/>
    </source>
</evidence>
<evidence type="ECO:0000256" key="7">
    <source>
        <dbReference type="ARBA" id="ARBA00023136"/>
    </source>
</evidence>
<sequence>MKLKSIKTKLILTTSLVLIAAFAVLLSLTGWQLHDRTQENVLKQAEGIAGELNNSTETFLDQYGRSIEQIASTTTALQYAEAALEEGDAAAANELEQLLEEYLTIYSDPSSIYVATDNGSLLISPFVDLPADFDATTREWYQQAAAAPEAVIWSEPYIDEATGEYVITAAKAMQSGSQLVGVIGVDVKLGDLTTKLGETQIGYNGYPFVLSGEGVAIVHPTLQSENLMEYDFIQEIFASEDENGRVEYELDGAEKLMVYSTAENTNWKIGVAFDQSDIAAESLSILTLLLIIGVATLVIAAIIMSIVASRFSKPIVALSHSVREVAAGDLSTRANVKSNDEIGELSTQFNTMVDHMNEILSTVKSSVEEVRGSAEGLSAVAEETNASSEQVASAVGDIADGATQSAEEADEANRQSQTLGEKINAISEQSKQMSEVASEAGSVNASGISQMKQLKEYHTSSTEFIQSMESVIQDLETKVQTIETVMATITEISSQTNLLALNASIEAARAGEHGKGFAVVADEVRKLAEQSVRATDEVKQTIADIQDSSKRAVTEMGRTKENFDHQSVVVEQTNDIFDQMSDFMGTMETSILAVYREIQDVSASKEAVTRVIQEMAAMAEETAASCEEVAASTDEQVRAIQTVTESAERLSELSDDLQQAVNRFRLDEQKEA</sequence>
<dbReference type="Gene3D" id="1.10.287.950">
    <property type="entry name" value="Methyl-accepting chemotaxis protein"/>
    <property type="match status" value="1"/>
</dbReference>
<feature type="domain" description="Methyl-accepting transducer" evidence="12">
    <location>
        <begin position="380"/>
        <end position="630"/>
    </location>
</feature>
<evidence type="ECO:0000256" key="2">
    <source>
        <dbReference type="ARBA" id="ARBA00022475"/>
    </source>
</evidence>
<keyword evidence="8 10" id="KW-0807">Transducer</keyword>
<dbReference type="Pfam" id="PF02743">
    <property type="entry name" value="dCache_1"/>
    <property type="match status" value="1"/>
</dbReference>
<protein>
    <recommendedName>
        <fullName evidence="16">Methyl-accepting chemotaxis protein</fullName>
    </recommendedName>
</protein>
<evidence type="ECO:0000256" key="5">
    <source>
        <dbReference type="ARBA" id="ARBA00022692"/>
    </source>
</evidence>
<keyword evidence="4" id="KW-0145">Chemotaxis</keyword>